<dbReference type="PANTHER" id="PTHR33524">
    <property type="entry name" value="C5ORF35"/>
    <property type="match status" value="1"/>
</dbReference>
<sequence>MWRALMSSRFASWVVGMVSIPKARQQQQELDLQRLYILTRLNKAAAQGKAASMPKLLLESQSLEPSSIKREVEAALQVQVLAVGEALHDILRQAGDPAQAATAMSAAHRRLQCRRAREASGLSKLIRGLTAGNRKQTAGKDSSGSSSSITGSSISSSSSSISSSSSSISSSSSMNGSGCSAASDSRSACSGANVMGPMSQEQLAEALQGRIGFRLELGPSSVPHPEAGTGVFIRGEARPGSVVAIFPGVLYGRTQLAHMPNFPKVDTNNPYLSCRYDQSIVDSKPWGPGDPGTSASSGSCAISHLPTSISGIRAADGSSSSSSSSSISFIRDSTASASCWGDSCSTSWWTWAGPLSSALGQLEGRHPLALGHFVNHPGAGQSPNVLEAALDIHVNELLLGPTTSTASPTTRTIYSATASTTTTGPRPWLRAYLPVVQPPLHYDPYGQDAEGDKDEDEEEEDEDEDDADGHNDLVNARTRGGDVRGKQRISNPPAAAAAAAVAAAERADKTAPSTETAVTAVACDSDQNPQPQRQQQWVRRKRLPGELRPEELLSPPGGIVRLLVLVATRALRDGEELLQNYRMNPHVMRPEWYVVHDAEAEQRRWAKVKAVDLGFKLRASGG</sequence>
<reference evidence="2" key="1">
    <citation type="journal article" date="2021" name="Proc. Natl. Acad. Sci. U.S.A.">
        <title>Three genomes in the algal genus Volvox reveal the fate of a haploid sex-determining region after a transition to homothallism.</title>
        <authorList>
            <person name="Yamamoto K."/>
            <person name="Hamaji T."/>
            <person name="Kawai-Toyooka H."/>
            <person name="Matsuzaki R."/>
            <person name="Takahashi F."/>
            <person name="Nishimura Y."/>
            <person name="Kawachi M."/>
            <person name="Noguchi H."/>
            <person name="Minakuchi Y."/>
            <person name="Umen J.G."/>
            <person name="Toyoda A."/>
            <person name="Nozaki H."/>
        </authorList>
    </citation>
    <scope>NUCLEOTIDE SEQUENCE</scope>
    <source>
        <strain evidence="2">NIES-3780</strain>
    </source>
</reference>
<comment type="caution">
    <text evidence="2">The sequence shown here is derived from an EMBL/GenBank/DDBJ whole genome shotgun (WGS) entry which is preliminary data.</text>
</comment>
<gene>
    <name evidence="2" type="ORF">Vafri_18921</name>
</gene>
<keyword evidence="3" id="KW-1185">Reference proteome</keyword>
<feature type="non-terminal residue" evidence="2">
    <location>
        <position position="622"/>
    </location>
</feature>
<proteinExistence type="predicted"/>
<name>A0A8J4BNF8_9CHLO</name>
<dbReference type="AlphaFoldDB" id="A0A8J4BNF8"/>
<dbReference type="InterPro" id="IPR040415">
    <property type="entry name" value="SETD9"/>
</dbReference>
<evidence type="ECO:0000313" key="2">
    <source>
        <dbReference type="EMBL" id="GIL65076.1"/>
    </source>
</evidence>
<dbReference type="EMBL" id="BNCO01000072">
    <property type="protein sequence ID" value="GIL65076.1"/>
    <property type="molecule type" value="Genomic_DNA"/>
</dbReference>
<evidence type="ECO:0000256" key="1">
    <source>
        <dbReference type="SAM" id="MobiDB-lite"/>
    </source>
</evidence>
<evidence type="ECO:0008006" key="4">
    <source>
        <dbReference type="Google" id="ProtNLM"/>
    </source>
</evidence>
<feature type="compositionally biased region" description="Low complexity" evidence="1">
    <location>
        <begin position="142"/>
        <end position="182"/>
    </location>
</feature>
<feature type="region of interest" description="Disordered" evidence="1">
    <location>
        <begin position="124"/>
        <end position="182"/>
    </location>
</feature>
<dbReference type="PANTHER" id="PTHR33524:SF1">
    <property type="entry name" value="SET DOMAIN-CONTAINING PROTEIN"/>
    <property type="match status" value="1"/>
</dbReference>
<feature type="region of interest" description="Disordered" evidence="1">
    <location>
        <begin position="439"/>
        <end position="491"/>
    </location>
</feature>
<protein>
    <recommendedName>
        <fullName evidence="4">SET domain-containing protein</fullName>
    </recommendedName>
</protein>
<accession>A0A8J4BNF8</accession>
<organism evidence="2 3">
    <name type="scientific">Volvox africanus</name>
    <dbReference type="NCBI Taxonomy" id="51714"/>
    <lineage>
        <taxon>Eukaryota</taxon>
        <taxon>Viridiplantae</taxon>
        <taxon>Chlorophyta</taxon>
        <taxon>core chlorophytes</taxon>
        <taxon>Chlorophyceae</taxon>
        <taxon>CS clade</taxon>
        <taxon>Chlamydomonadales</taxon>
        <taxon>Volvocaceae</taxon>
        <taxon>Volvox</taxon>
    </lineage>
</organism>
<evidence type="ECO:0000313" key="3">
    <source>
        <dbReference type="Proteomes" id="UP000747399"/>
    </source>
</evidence>
<dbReference type="Proteomes" id="UP000747399">
    <property type="component" value="Unassembled WGS sequence"/>
</dbReference>
<feature type="compositionally biased region" description="Acidic residues" evidence="1">
    <location>
        <begin position="449"/>
        <end position="467"/>
    </location>
</feature>